<dbReference type="SMART" id="SM00346">
    <property type="entry name" value="HTH_ICLR"/>
    <property type="match status" value="1"/>
</dbReference>
<dbReference type="SUPFAM" id="SSF55781">
    <property type="entry name" value="GAF domain-like"/>
    <property type="match status" value="1"/>
</dbReference>
<evidence type="ECO:0000256" key="1">
    <source>
        <dbReference type="ARBA" id="ARBA00023015"/>
    </source>
</evidence>
<dbReference type="EMBL" id="LT670817">
    <property type="protein sequence ID" value="SHH84096.1"/>
    <property type="molecule type" value="Genomic_DNA"/>
</dbReference>
<organism evidence="6 7">
    <name type="scientific">Bradyrhizobium erythrophlei</name>
    <dbReference type="NCBI Taxonomy" id="1437360"/>
    <lineage>
        <taxon>Bacteria</taxon>
        <taxon>Pseudomonadati</taxon>
        <taxon>Pseudomonadota</taxon>
        <taxon>Alphaproteobacteria</taxon>
        <taxon>Hyphomicrobiales</taxon>
        <taxon>Nitrobacteraceae</taxon>
        <taxon>Bradyrhizobium</taxon>
    </lineage>
</organism>
<dbReference type="PANTHER" id="PTHR30136:SF24">
    <property type="entry name" value="HTH-TYPE TRANSCRIPTIONAL REPRESSOR ALLR"/>
    <property type="match status" value="1"/>
</dbReference>
<dbReference type="InterPro" id="IPR036388">
    <property type="entry name" value="WH-like_DNA-bd_sf"/>
</dbReference>
<protein>
    <submittedName>
        <fullName evidence="6">Transcriptional regulator, IclR family</fullName>
    </submittedName>
</protein>
<dbReference type="InterPro" id="IPR050707">
    <property type="entry name" value="HTH_MetabolicPath_Reg"/>
</dbReference>
<proteinExistence type="predicted"/>
<dbReference type="GO" id="GO:0003700">
    <property type="term" value="F:DNA-binding transcription factor activity"/>
    <property type="evidence" value="ECO:0007669"/>
    <property type="project" value="TreeGrafter"/>
</dbReference>
<dbReference type="OrthoDB" id="9807558at2"/>
<dbReference type="Pfam" id="PF01614">
    <property type="entry name" value="IclR_C"/>
    <property type="match status" value="1"/>
</dbReference>
<evidence type="ECO:0000259" key="4">
    <source>
        <dbReference type="PROSITE" id="PS51077"/>
    </source>
</evidence>
<dbReference type="AlphaFoldDB" id="A0A1M5W9C2"/>
<dbReference type="InterPro" id="IPR036390">
    <property type="entry name" value="WH_DNA-bd_sf"/>
</dbReference>
<dbReference type="InterPro" id="IPR029016">
    <property type="entry name" value="GAF-like_dom_sf"/>
</dbReference>
<dbReference type="RefSeq" id="WP_079604834.1">
    <property type="nucleotide sequence ID" value="NZ_LT670817.1"/>
</dbReference>
<keyword evidence="3" id="KW-0804">Transcription</keyword>
<keyword evidence="2" id="KW-0238">DNA-binding</keyword>
<feature type="domain" description="HTH iclR-type" evidence="4">
    <location>
        <begin position="7"/>
        <end position="69"/>
    </location>
</feature>
<dbReference type="GO" id="GO:0045892">
    <property type="term" value="P:negative regulation of DNA-templated transcription"/>
    <property type="evidence" value="ECO:0007669"/>
    <property type="project" value="TreeGrafter"/>
</dbReference>
<dbReference type="PANTHER" id="PTHR30136">
    <property type="entry name" value="HELIX-TURN-HELIX TRANSCRIPTIONAL REGULATOR, ICLR FAMILY"/>
    <property type="match status" value="1"/>
</dbReference>
<dbReference type="Pfam" id="PF09339">
    <property type="entry name" value="HTH_IclR"/>
    <property type="match status" value="1"/>
</dbReference>
<gene>
    <name evidence="6" type="ORF">SAMN05443248_6429</name>
</gene>
<dbReference type="Gene3D" id="1.10.10.10">
    <property type="entry name" value="Winged helix-like DNA-binding domain superfamily/Winged helix DNA-binding domain"/>
    <property type="match status" value="1"/>
</dbReference>
<dbReference type="PROSITE" id="PS51077">
    <property type="entry name" value="HTH_ICLR"/>
    <property type="match status" value="1"/>
</dbReference>
<evidence type="ECO:0000313" key="7">
    <source>
        <dbReference type="Proteomes" id="UP000189796"/>
    </source>
</evidence>
<dbReference type="SUPFAM" id="SSF46785">
    <property type="entry name" value="Winged helix' DNA-binding domain"/>
    <property type="match status" value="1"/>
</dbReference>
<sequence length="254" mass="27947">MTTPTTTGVSERALLMLEIIARAEEPPTLNDLVTLIELPKATTHRFVTLLEKLGFAKRTIDGKRYEIGYRLTELAIDAMRHSFQLAPRRAILSGLVSEIGETCNITMLDGTELVYLDRVESDWPLQIRLKIGSRVPLHCTASGKLFLGLAPASLRKALFQSHPLRKHTPRTIVDLSALEHELDKIRKTKIGTDDEEFIEGMTAAAVPVMDSKGNICATVAVHGPSVRLPLARALALTPALLRAAKAIESTFHAR</sequence>
<dbReference type="InterPro" id="IPR014757">
    <property type="entry name" value="Tscrpt_reg_IclR_C"/>
</dbReference>
<evidence type="ECO:0000256" key="3">
    <source>
        <dbReference type="ARBA" id="ARBA00023163"/>
    </source>
</evidence>
<reference evidence="6 7" key="1">
    <citation type="submission" date="2016-11" db="EMBL/GenBank/DDBJ databases">
        <authorList>
            <person name="Jaros S."/>
            <person name="Januszkiewicz K."/>
            <person name="Wedrychowicz H."/>
        </authorList>
    </citation>
    <scope>NUCLEOTIDE SEQUENCE [LARGE SCALE GENOMIC DNA]</scope>
    <source>
        <strain evidence="6 7">GAS138</strain>
    </source>
</reference>
<evidence type="ECO:0000313" key="6">
    <source>
        <dbReference type="EMBL" id="SHH84096.1"/>
    </source>
</evidence>
<dbReference type="Proteomes" id="UP000189796">
    <property type="component" value="Chromosome I"/>
</dbReference>
<name>A0A1M5W9C2_9BRAD</name>
<dbReference type="InterPro" id="IPR005471">
    <property type="entry name" value="Tscrpt_reg_IclR_N"/>
</dbReference>
<feature type="domain" description="IclR-ED" evidence="5">
    <location>
        <begin position="70"/>
        <end position="253"/>
    </location>
</feature>
<evidence type="ECO:0000259" key="5">
    <source>
        <dbReference type="PROSITE" id="PS51078"/>
    </source>
</evidence>
<accession>A0A1M5W9C2</accession>
<dbReference type="PROSITE" id="PS51078">
    <property type="entry name" value="ICLR_ED"/>
    <property type="match status" value="1"/>
</dbReference>
<dbReference type="Gene3D" id="3.30.450.40">
    <property type="match status" value="1"/>
</dbReference>
<keyword evidence="1" id="KW-0805">Transcription regulation</keyword>
<evidence type="ECO:0000256" key="2">
    <source>
        <dbReference type="ARBA" id="ARBA00023125"/>
    </source>
</evidence>
<dbReference type="GO" id="GO:0003677">
    <property type="term" value="F:DNA binding"/>
    <property type="evidence" value="ECO:0007669"/>
    <property type="project" value="UniProtKB-KW"/>
</dbReference>